<feature type="compositionally biased region" description="Basic residues" evidence="1">
    <location>
        <begin position="23"/>
        <end position="33"/>
    </location>
</feature>
<reference evidence="2 3" key="1">
    <citation type="journal article" date="2022" name="Nat. Ecol. Evol.">
        <title>A masculinizing supergene underlies an exaggerated male reproductive morph in a spider.</title>
        <authorList>
            <person name="Hendrickx F."/>
            <person name="De Corte Z."/>
            <person name="Sonet G."/>
            <person name="Van Belleghem S.M."/>
            <person name="Kostlbacher S."/>
            <person name="Vangestel C."/>
        </authorList>
    </citation>
    <scope>NUCLEOTIDE SEQUENCE [LARGE SCALE GENOMIC DNA]</scope>
    <source>
        <strain evidence="2">W744_W776</strain>
    </source>
</reference>
<dbReference type="AlphaFoldDB" id="A0AAV6V4Y1"/>
<feature type="region of interest" description="Disordered" evidence="1">
    <location>
        <begin position="1"/>
        <end position="60"/>
    </location>
</feature>
<organism evidence="2 3">
    <name type="scientific">Oedothorax gibbosus</name>
    <dbReference type="NCBI Taxonomy" id="931172"/>
    <lineage>
        <taxon>Eukaryota</taxon>
        <taxon>Metazoa</taxon>
        <taxon>Ecdysozoa</taxon>
        <taxon>Arthropoda</taxon>
        <taxon>Chelicerata</taxon>
        <taxon>Arachnida</taxon>
        <taxon>Araneae</taxon>
        <taxon>Araneomorphae</taxon>
        <taxon>Entelegynae</taxon>
        <taxon>Araneoidea</taxon>
        <taxon>Linyphiidae</taxon>
        <taxon>Erigoninae</taxon>
        <taxon>Oedothorax</taxon>
    </lineage>
</organism>
<dbReference type="Proteomes" id="UP000827092">
    <property type="component" value="Unassembled WGS sequence"/>
</dbReference>
<evidence type="ECO:0000313" key="3">
    <source>
        <dbReference type="Proteomes" id="UP000827092"/>
    </source>
</evidence>
<comment type="caution">
    <text evidence="2">The sequence shown here is derived from an EMBL/GenBank/DDBJ whole genome shotgun (WGS) entry which is preliminary data.</text>
</comment>
<protein>
    <submittedName>
        <fullName evidence="2">Uncharacterized protein</fullName>
    </submittedName>
</protein>
<dbReference type="EMBL" id="JAFNEN010000169">
    <property type="protein sequence ID" value="KAG8190989.1"/>
    <property type="molecule type" value="Genomic_DNA"/>
</dbReference>
<evidence type="ECO:0000256" key="1">
    <source>
        <dbReference type="SAM" id="MobiDB-lite"/>
    </source>
</evidence>
<accession>A0AAV6V4Y1</accession>
<keyword evidence="3" id="KW-1185">Reference proteome</keyword>
<name>A0AAV6V4Y1_9ARAC</name>
<evidence type="ECO:0000313" key="2">
    <source>
        <dbReference type="EMBL" id="KAG8190989.1"/>
    </source>
</evidence>
<sequence length="92" mass="10409">MQEGKATLPQYVGERVPPVPSRASRHRGVRRPRSMSGGREGSRQGARGMPKDNKRLTTRPPWLLLHNCADEKKALRLRHRKPSAEVNYQGSI</sequence>
<gene>
    <name evidence="2" type="ORF">JTE90_010847</name>
</gene>
<proteinExistence type="predicted"/>